<dbReference type="HOGENOM" id="CLU_3032754_0_0_1"/>
<organism evidence="2">
    <name type="scientific">Laccaria bicolor (strain S238N-H82 / ATCC MYA-4686)</name>
    <name type="common">Bicoloured deceiver</name>
    <name type="synonym">Laccaria laccata var. bicolor</name>
    <dbReference type="NCBI Taxonomy" id="486041"/>
    <lineage>
        <taxon>Eukaryota</taxon>
        <taxon>Fungi</taxon>
        <taxon>Dikarya</taxon>
        <taxon>Basidiomycota</taxon>
        <taxon>Agaricomycotina</taxon>
        <taxon>Agaricomycetes</taxon>
        <taxon>Agaricomycetidae</taxon>
        <taxon>Agaricales</taxon>
        <taxon>Agaricineae</taxon>
        <taxon>Hydnangiaceae</taxon>
        <taxon>Laccaria</taxon>
    </lineage>
</organism>
<evidence type="ECO:0000313" key="2">
    <source>
        <dbReference type="Proteomes" id="UP000001194"/>
    </source>
</evidence>
<dbReference type="EMBL" id="DS547106">
    <property type="protein sequence ID" value="EDR06953.1"/>
    <property type="molecule type" value="Genomic_DNA"/>
</dbReference>
<dbReference type="InParanoid" id="B0DEL1"/>
<name>B0DEL1_LACBS</name>
<dbReference type="Proteomes" id="UP000001194">
    <property type="component" value="Unassembled WGS sequence"/>
</dbReference>
<dbReference type="AlphaFoldDB" id="B0DEL1"/>
<dbReference type="RefSeq" id="XP_001882326.1">
    <property type="nucleotide sequence ID" value="XM_001882291.1"/>
</dbReference>
<sequence>MYLSHSAKHERLCSCRSFAGWNFSWREEDMLSGILKLQHKRREAVLMPFLRWVGF</sequence>
<keyword evidence="2" id="KW-1185">Reference proteome</keyword>
<evidence type="ECO:0000313" key="1">
    <source>
        <dbReference type="EMBL" id="EDR06953.1"/>
    </source>
</evidence>
<proteinExistence type="predicted"/>
<reference evidence="1 2" key="1">
    <citation type="journal article" date="2008" name="Nature">
        <title>The genome of Laccaria bicolor provides insights into mycorrhizal symbiosis.</title>
        <authorList>
            <person name="Martin F."/>
            <person name="Aerts A."/>
            <person name="Ahren D."/>
            <person name="Brun A."/>
            <person name="Danchin E.G.J."/>
            <person name="Duchaussoy F."/>
            <person name="Gibon J."/>
            <person name="Kohler A."/>
            <person name="Lindquist E."/>
            <person name="Pereda V."/>
            <person name="Salamov A."/>
            <person name="Shapiro H.J."/>
            <person name="Wuyts J."/>
            <person name="Blaudez D."/>
            <person name="Buee M."/>
            <person name="Brokstein P."/>
            <person name="Canbaeck B."/>
            <person name="Cohen D."/>
            <person name="Courty P.E."/>
            <person name="Coutinho P.M."/>
            <person name="Delaruelle C."/>
            <person name="Detter J.C."/>
            <person name="Deveau A."/>
            <person name="DiFazio S."/>
            <person name="Duplessis S."/>
            <person name="Fraissinet-Tachet L."/>
            <person name="Lucic E."/>
            <person name="Frey-Klett P."/>
            <person name="Fourrey C."/>
            <person name="Feussner I."/>
            <person name="Gay G."/>
            <person name="Grimwood J."/>
            <person name="Hoegger P.J."/>
            <person name="Jain P."/>
            <person name="Kilaru S."/>
            <person name="Labbe J."/>
            <person name="Lin Y.C."/>
            <person name="Legue V."/>
            <person name="Le Tacon F."/>
            <person name="Marmeisse R."/>
            <person name="Melayah D."/>
            <person name="Montanini B."/>
            <person name="Muratet M."/>
            <person name="Nehls U."/>
            <person name="Niculita-Hirzel H."/>
            <person name="Oudot-Le Secq M.P."/>
            <person name="Peter M."/>
            <person name="Quesneville H."/>
            <person name="Rajashekar B."/>
            <person name="Reich M."/>
            <person name="Rouhier N."/>
            <person name="Schmutz J."/>
            <person name="Yin T."/>
            <person name="Chalot M."/>
            <person name="Henrissat B."/>
            <person name="Kuees U."/>
            <person name="Lucas S."/>
            <person name="Van de Peer Y."/>
            <person name="Podila G.K."/>
            <person name="Polle A."/>
            <person name="Pukkila P.J."/>
            <person name="Richardson P.M."/>
            <person name="Rouze P."/>
            <person name="Sanders I.R."/>
            <person name="Stajich J.E."/>
            <person name="Tunlid A."/>
            <person name="Tuskan G."/>
            <person name="Grigoriev I.V."/>
        </authorList>
    </citation>
    <scope>NUCLEOTIDE SEQUENCE [LARGE SCALE GENOMIC DNA]</scope>
    <source>
        <strain evidence="2">S238N-H82 / ATCC MYA-4686</strain>
    </source>
</reference>
<gene>
    <name evidence="1" type="ORF">LACBIDRAFT_299374</name>
</gene>
<accession>B0DEL1</accession>
<dbReference type="KEGG" id="lbc:LACBIDRAFT_299374"/>
<dbReference type="GeneID" id="6078041"/>
<protein>
    <submittedName>
        <fullName evidence="1">Predicted protein</fullName>
    </submittedName>
</protein>